<keyword evidence="1" id="KW-0812">Transmembrane</keyword>
<dbReference type="Proteomes" id="UP001199916">
    <property type="component" value="Unassembled WGS sequence"/>
</dbReference>
<keyword evidence="1" id="KW-0472">Membrane</keyword>
<name>A0ABS8YHR7_9BACL</name>
<gene>
    <name evidence="2" type="ORF">LQV63_19465</name>
</gene>
<feature type="transmembrane region" description="Helical" evidence="1">
    <location>
        <begin position="22"/>
        <end position="44"/>
    </location>
</feature>
<evidence type="ECO:0000313" key="2">
    <source>
        <dbReference type="EMBL" id="MCE5171483.1"/>
    </source>
</evidence>
<protein>
    <submittedName>
        <fullName evidence="2">Uncharacterized protein</fullName>
    </submittedName>
</protein>
<accession>A0ABS8YHR7</accession>
<comment type="caution">
    <text evidence="2">The sequence shown here is derived from an EMBL/GenBank/DDBJ whole genome shotgun (WGS) entry which is preliminary data.</text>
</comment>
<keyword evidence="3" id="KW-1185">Reference proteome</keyword>
<evidence type="ECO:0000313" key="3">
    <source>
        <dbReference type="Proteomes" id="UP001199916"/>
    </source>
</evidence>
<dbReference type="RefSeq" id="WP_233697950.1">
    <property type="nucleotide sequence ID" value="NZ_JAJNBZ010000018.1"/>
</dbReference>
<evidence type="ECO:0000256" key="1">
    <source>
        <dbReference type="SAM" id="Phobius"/>
    </source>
</evidence>
<reference evidence="2 3" key="1">
    <citation type="submission" date="2021-11" db="EMBL/GenBank/DDBJ databases">
        <title>Draft genome sequence of Paenibacillus profundus YoMME, a new Gram-positive bacteria with exoelectrogenic properties.</title>
        <authorList>
            <person name="Hubenova Y."/>
            <person name="Hubenova E."/>
            <person name="Manasiev Y."/>
            <person name="Peykov S."/>
            <person name="Mitov M."/>
        </authorList>
    </citation>
    <scope>NUCLEOTIDE SEQUENCE [LARGE SCALE GENOMIC DNA]</scope>
    <source>
        <strain evidence="2 3">YoMME</strain>
    </source>
</reference>
<dbReference type="EMBL" id="JAJNBZ010000018">
    <property type="protein sequence ID" value="MCE5171483.1"/>
    <property type="molecule type" value="Genomic_DNA"/>
</dbReference>
<sequence length="81" mass="9244">MMSYAFMKMGATVMTTAAVFEVLYWVAIVSMSVVLVLVNVGILAIGFQFWKKHKRVLGIGCWLFSLFCFYLVSIMINKTFM</sequence>
<proteinExistence type="predicted"/>
<feature type="transmembrane region" description="Helical" evidence="1">
    <location>
        <begin position="56"/>
        <end position="76"/>
    </location>
</feature>
<organism evidence="2 3">
    <name type="scientific">Paenibacillus profundus</name>
    <dbReference type="NCBI Taxonomy" id="1173085"/>
    <lineage>
        <taxon>Bacteria</taxon>
        <taxon>Bacillati</taxon>
        <taxon>Bacillota</taxon>
        <taxon>Bacilli</taxon>
        <taxon>Bacillales</taxon>
        <taxon>Paenibacillaceae</taxon>
        <taxon>Paenibacillus</taxon>
    </lineage>
</organism>
<keyword evidence="1" id="KW-1133">Transmembrane helix</keyword>